<dbReference type="PANTHER" id="PTHR48101:SF4">
    <property type="entry name" value="METHYLMALONYL-COA MUTASE, MITOCHONDRIAL"/>
    <property type="match status" value="1"/>
</dbReference>
<dbReference type="PANTHER" id="PTHR48101">
    <property type="entry name" value="METHYLMALONYL-COA MUTASE, MITOCHONDRIAL-RELATED"/>
    <property type="match status" value="1"/>
</dbReference>
<organism evidence="4 5">
    <name type="scientific">Marihabitans asiaticum</name>
    <dbReference type="NCBI Taxonomy" id="415218"/>
    <lineage>
        <taxon>Bacteria</taxon>
        <taxon>Bacillati</taxon>
        <taxon>Actinomycetota</taxon>
        <taxon>Actinomycetes</taxon>
        <taxon>Micrococcales</taxon>
        <taxon>Intrasporangiaceae</taxon>
        <taxon>Marihabitans</taxon>
    </lineage>
</organism>
<feature type="domain" description="Methylmalonyl-CoA mutase alpha/beta chain catalytic" evidence="3">
    <location>
        <begin position="222"/>
        <end position="450"/>
    </location>
</feature>
<evidence type="ECO:0000313" key="4">
    <source>
        <dbReference type="EMBL" id="TWD17231.1"/>
    </source>
</evidence>
<accession>A0A560WHR1</accession>
<proteinExistence type="predicted"/>
<dbReference type="Gene3D" id="3.40.50.280">
    <property type="entry name" value="Cobalamin-binding domain"/>
    <property type="match status" value="1"/>
</dbReference>
<name>A0A560WHR1_9MICO</name>
<dbReference type="Proteomes" id="UP000315628">
    <property type="component" value="Unassembled WGS sequence"/>
</dbReference>
<gene>
    <name evidence="4" type="ORF">FB557_0798</name>
</gene>
<dbReference type="Gene3D" id="1.10.196.20">
    <property type="match status" value="1"/>
</dbReference>
<dbReference type="Pfam" id="PF01642">
    <property type="entry name" value="MM_CoA_mutase"/>
    <property type="match status" value="1"/>
</dbReference>
<dbReference type="GO" id="GO:0004494">
    <property type="term" value="F:methylmalonyl-CoA mutase activity"/>
    <property type="evidence" value="ECO:0007669"/>
    <property type="project" value="UniProtKB-EC"/>
</dbReference>
<dbReference type="AlphaFoldDB" id="A0A560WHR1"/>
<dbReference type="InterPro" id="IPR024067">
    <property type="entry name" value="Me-malonyl-CoA_mutase_sm_su_N"/>
</dbReference>
<comment type="caution">
    <text evidence="4">The sequence shown here is derived from an EMBL/GenBank/DDBJ whole genome shotgun (WGS) entry which is preliminary data.</text>
</comment>
<dbReference type="EMBL" id="VIUW01000001">
    <property type="protein sequence ID" value="TWD17231.1"/>
    <property type="molecule type" value="Genomic_DNA"/>
</dbReference>
<evidence type="ECO:0000256" key="1">
    <source>
        <dbReference type="ARBA" id="ARBA00011870"/>
    </source>
</evidence>
<evidence type="ECO:0000256" key="2">
    <source>
        <dbReference type="SAM" id="MobiDB-lite"/>
    </source>
</evidence>
<dbReference type="Gene3D" id="3.20.20.240">
    <property type="entry name" value="Methylmalonyl-CoA mutase"/>
    <property type="match status" value="1"/>
</dbReference>
<protein>
    <submittedName>
        <fullName evidence="4">Heterodimeric methylmalonyl-CoA mutase small subunit</fullName>
    </submittedName>
</protein>
<evidence type="ECO:0000259" key="3">
    <source>
        <dbReference type="Pfam" id="PF01642"/>
    </source>
</evidence>
<sequence length="645" mass="67056">MTVSPEDAVMKLADGFEEASFEQWRELAAGVLNKRRPEGHQLSGAEAEARLSTELPGEITVRPLYRPGDPAPSLGLPGTMPFTRGNGPRPRLQPWDVRQLVESPDAAAARRAVLTDLDQGATSTWVQVGDGYVEPTELSSVLEGVMLDLAPVAVSSLGDQREAAEALLAVLERADQLAQGSNLGLDPIGQAAATGDPADLAGLTPFVRRGLALDGVRALVCDARVYHDAGATDVEEIALAAATGVAYARALEADGVDVADAFAQVEMRVAATVDQFATIAKLRALRRVWARVGELAGVPEPARGARVHAVTSARMLTATDPWVNVLRGTIACFAAAAGGAESITVLPYDTPLGLPDSFSRRLARNTHHLLALESHVAVVADPAGGSWYVEELTDEMARRAWTRLGEIDSAGGVAALLADGTLARHLEASWRERLRGLSDRSIPLTGTSTFPLAGETLLTRQPRPGRAEEPGGLPVHRDGEVFEALRARSAAAQEPPTVLLVSPGARRDFGARQMWASNLLGVAGISVSTAEEVDPAGAGAALRESGTTVAMIATSAAVNAEVGADVVAALREAGAHLVVLAGRAEELGEGSPADLAVSEGVDVVDVLSRLLDRLGCPSRPGSQASASGSEASASGESTTDEGAAR</sequence>
<dbReference type="CDD" id="cd03677">
    <property type="entry name" value="MM_CoA_mutase_beta"/>
    <property type="match status" value="1"/>
</dbReference>
<keyword evidence="5" id="KW-1185">Reference proteome</keyword>
<dbReference type="InterPro" id="IPR016176">
    <property type="entry name" value="Cbl-dep_enz_cat"/>
</dbReference>
<feature type="compositionally biased region" description="Low complexity" evidence="2">
    <location>
        <begin position="621"/>
        <end position="637"/>
    </location>
</feature>
<reference evidence="4 5" key="1">
    <citation type="submission" date="2019-06" db="EMBL/GenBank/DDBJ databases">
        <title>Sequencing the genomes of 1000 actinobacteria strains.</title>
        <authorList>
            <person name="Klenk H.-P."/>
        </authorList>
    </citation>
    <scope>NUCLEOTIDE SEQUENCE [LARGE SCALE GENOMIC DNA]</scope>
    <source>
        <strain evidence="4 5">DSM 18935</strain>
    </source>
</reference>
<dbReference type="InterPro" id="IPR006099">
    <property type="entry name" value="MeMalonylCoA_mutase_a/b_cat"/>
</dbReference>
<dbReference type="GO" id="GO:0031419">
    <property type="term" value="F:cobalamin binding"/>
    <property type="evidence" value="ECO:0007669"/>
    <property type="project" value="UniProtKB-KW"/>
</dbReference>
<dbReference type="SUPFAM" id="SSF51703">
    <property type="entry name" value="Cobalamin (vitamin B12)-dependent enzymes"/>
    <property type="match status" value="1"/>
</dbReference>
<feature type="region of interest" description="Disordered" evidence="2">
    <location>
        <begin position="617"/>
        <end position="645"/>
    </location>
</feature>
<evidence type="ECO:0000313" key="5">
    <source>
        <dbReference type="Proteomes" id="UP000315628"/>
    </source>
</evidence>
<feature type="region of interest" description="Disordered" evidence="2">
    <location>
        <begin position="64"/>
        <end position="92"/>
    </location>
</feature>
<comment type="subunit">
    <text evidence="1">Heterodimer of an alpha and a beta chain.</text>
</comment>